<organism evidence="7 8">
    <name type="scientific">Nakamurella endophytica</name>
    <dbReference type="NCBI Taxonomy" id="1748367"/>
    <lineage>
        <taxon>Bacteria</taxon>
        <taxon>Bacillati</taxon>
        <taxon>Actinomycetota</taxon>
        <taxon>Actinomycetes</taxon>
        <taxon>Nakamurellales</taxon>
        <taxon>Nakamurellaceae</taxon>
        <taxon>Nakamurella</taxon>
    </lineage>
</organism>
<feature type="DNA-binding region" description="H-T-H motif" evidence="4">
    <location>
        <begin position="28"/>
        <end position="47"/>
    </location>
</feature>
<keyword evidence="3" id="KW-0804">Transcription</keyword>
<reference evidence="7" key="1">
    <citation type="journal article" date="2014" name="Int. J. Syst. Evol. Microbiol.">
        <title>Complete genome sequence of Corynebacterium casei LMG S-19264T (=DSM 44701T), isolated from a smear-ripened cheese.</title>
        <authorList>
            <consortium name="US DOE Joint Genome Institute (JGI-PGF)"/>
            <person name="Walter F."/>
            <person name="Albersmeier A."/>
            <person name="Kalinowski J."/>
            <person name="Ruckert C."/>
        </authorList>
    </citation>
    <scope>NUCLEOTIDE SEQUENCE</scope>
    <source>
        <strain evidence="7">CGMCC 4.7308</strain>
    </source>
</reference>
<sequence>MPRAGLTPDRVLAVAGDLADEVGLDRLTLAMVAERCGVALPSLYKHVAGLDAVRRGLAVAGAVELGNRLGAAAVGRSGRAALHAVADAYRAFAHERPGRYAASVRAPADGDQEHAAAARGPYEVVRAVVDGYPVRSRSTVDAVRGLRSAVHGFVALEAAGGFGLPEDLDRSFAELVAVFDRAWSAAPGDGSGQDVSVEDGEGWDDRGGVRAVDGAAGLRGAPVR</sequence>
<evidence type="ECO:0000259" key="6">
    <source>
        <dbReference type="PROSITE" id="PS50977"/>
    </source>
</evidence>
<evidence type="ECO:0000313" key="8">
    <source>
        <dbReference type="Proteomes" id="UP000655208"/>
    </source>
</evidence>
<dbReference type="Gene3D" id="1.10.10.60">
    <property type="entry name" value="Homeodomain-like"/>
    <property type="match status" value="1"/>
</dbReference>
<evidence type="ECO:0000256" key="2">
    <source>
        <dbReference type="ARBA" id="ARBA00023125"/>
    </source>
</evidence>
<evidence type="ECO:0000256" key="5">
    <source>
        <dbReference type="SAM" id="MobiDB-lite"/>
    </source>
</evidence>
<dbReference type="Proteomes" id="UP000655208">
    <property type="component" value="Unassembled WGS sequence"/>
</dbReference>
<evidence type="ECO:0000313" key="7">
    <source>
        <dbReference type="EMBL" id="GGL96080.1"/>
    </source>
</evidence>
<accession>A0A917ST15</accession>
<feature type="domain" description="HTH tetR-type" evidence="6">
    <location>
        <begin position="5"/>
        <end position="65"/>
    </location>
</feature>
<dbReference type="PANTHER" id="PTHR30055:SF239">
    <property type="entry name" value="TRANSCRIPTIONAL REGULATORY PROTEIN"/>
    <property type="match status" value="1"/>
</dbReference>
<dbReference type="PROSITE" id="PS50977">
    <property type="entry name" value="HTH_TETR_2"/>
    <property type="match status" value="1"/>
</dbReference>
<keyword evidence="2 4" id="KW-0238">DNA-binding</keyword>
<comment type="caution">
    <text evidence="7">The sequence shown here is derived from an EMBL/GenBank/DDBJ whole genome shotgun (WGS) entry which is preliminary data.</text>
</comment>
<keyword evidence="1" id="KW-0805">Transcription regulation</keyword>
<evidence type="ECO:0000256" key="4">
    <source>
        <dbReference type="PROSITE-ProRule" id="PRU00335"/>
    </source>
</evidence>
<dbReference type="EMBL" id="BMNA01000003">
    <property type="protein sequence ID" value="GGL96080.1"/>
    <property type="molecule type" value="Genomic_DNA"/>
</dbReference>
<protein>
    <submittedName>
        <fullName evidence="7">TetR family transcriptional regulator</fullName>
    </submittedName>
</protein>
<dbReference type="Pfam" id="PF13305">
    <property type="entry name" value="TetR_C_33"/>
    <property type="match status" value="1"/>
</dbReference>
<dbReference type="SUPFAM" id="SSF48498">
    <property type="entry name" value="Tetracyclin repressor-like, C-terminal domain"/>
    <property type="match status" value="1"/>
</dbReference>
<dbReference type="InterPro" id="IPR050109">
    <property type="entry name" value="HTH-type_TetR-like_transc_reg"/>
</dbReference>
<dbReference type="Gene3D" id="1.10.357.10">
    <property type="entry name" value="Tetracycline Repressor, domain 2"/>
    <property type="match status" value="1"/>
</dbReference>
<keyword evidence="8" id="KW-1185">Reference proteome</keyword>
<dbReference type="InterPro" id="IPR036271">
    <property type="entry name" value="Tet_transcr_reg_TetR-rel_C_sf"/>
</dbReference>
<dbReference type="SUPFAM" id="SSF46689">
    <property type="entry name" value="Homeodomain-like"/>
    <property type="match status" value="1"/>
</dbReference>
<dbReference type="InterPro" id="IPR025996">
    <property type="entry name" value="MT1864/Rv1816-like_C"/>
</dbReference>
<dbReference type="GO" id="GO:0003700">
    <property type="term" value="F:DNA-binding transcription factor activity"/>
    <property type="evidence" value="ECO:0007669"/>
    <property type="project" value="TreeGrafter"/>
</dbReference>
<evidence type="ECO:0000256" key="1">
    <source>
        <dbReference type="ARBA" id="ARBA00023015"/>
    </source>
</evidence>
<dbReference type="InterPro" id="IPR009057">
    <property type="entry name" value="Homeodomain-like_sf"/>
</dbReference>
<dbReference type="AlphaFoldDB" id="A0A917ST15"/>
<dbReference type="InterPro" id="IPR001647">
    <property type="entry name" value="HTH_TetR"/>
</dbReference>
<feature type="region of interest" description="Disordered" evidence="5">
    <location>
        <begin position="187"/>
        <end position="224"/>
    </location>
</feature>
<gene>
    <name evidence="7" type="ORF">GCM10011594_14740</name>
</gene>
<reference evidence="7" key="2">
    <citation type="submission" date="2020-09" db="EMBL/GenBank/DDBJ databases">
        <authorList>
            <person name="Sun Q."/>
            <person name="Zhou Y."/>
        </authorList>
    </citation>
    <scope>NUCLEOTIDE SEQUENCE</scope>
    <source>
        <strain evidence="7">CGMCC 4.7308</strain>
    </source>
</reference>
<dbReference type="PANTHER" id="PTHR30055">
    <property type="entry name" value="HTH-TYPE TRANSCRIPTIONAL REGULATOR RUTR"/>
    <property type="match status" value="1"/>
</dbReference>
<name>A0A917ST15_9ACTN</name>
<evidence type="ECO:0000256" key="3">
    <source>
        <dbReference type="ARBA" id="ARBA00023163"/>
    </source>
</evidence>
<proteinExistence type="predicted"/>
<dbReference type="GO" id="GO:0000976">
    <property type="term" value="F:transcription cis-regulatory region binding"/>
    <property type="evidence" value="ECO:0007669"/>
    <property type="project" value="TreeGrafter"/>
</dbReference>
<feature type="compositionally biased region" description="Low complexity" evidence="5">
    <location>
        <begin position="209"/>
        <end position="224"/>
    </location>
</feature>